<dbReference type="PANTHER" id="PTHR43248">
    <property type="entry name" value="2-SUCCINYL-6-HYDROXY-2,4-CYCLOHEXADIENE-1-CARBOXYLATE SYNTHASE"/>
    <property type="match status" value="1"/>
</dbReference>
<dbReference type="GO" id="GO:0006508">
    <property type="term" value="P:proteolysis"/>
    <property type="evidence" value="ECO:0007669"/>
    <property type="project" value="InterPro"/>
</dbReference>
<dbReference type="AlphaFoldDB" id="A0AAN6WRK6"/>
<sequence length="482" mass="54007">MAVAIKAARLLSSRAHVIPGALHVSELFFEVPKNHANPSAGTLKLFGRSVRRDERPIVPFTAAEIKCRAGKPYLVYLEGGPGFGNSEPQDHNVTHHALRAGYQVLYLDYRGTGLSTPINADHVLAQGNPKSQAEYLKLFRADSIVHDLEAVRLCLTEEWEEERQPWSIFGQSFGGFVSLSYLSKYPQALREVFLTGGLAPVKRTADEVYARTYKKVVERNEAYYAKFPEDIQNVHRIVKEIESRGGSIPLPGGGKLTVPRLLGLGIAFGGHGGLDAVHTMILKLVTDLDQFSTFTRATLMAVERQVPFDSNPIYAILHEAIYCTGTSSSSSNWSALRVARSNSSLLPWFHWLVDPVAFSKSVLSSNDQKHPHYFSGEMVYPSYFEAYPELVLLKEAAEILAKNEDWAEPLYDEAQLRRGDVPVYAASYVDDMYVDFKYARETASLLKNIKVFETNQLYHNALRARGDEVIGQLFRMREESLD</sequence>
<dbReference type="InterPro" id="IPR029058">
    <property type="entry name" value="AB_hydrolase_fold"/>
</dbReference>
<dbReference type="Proteomes" id="UP001302126">
    <property type="component" value="Unassembled WGS sequence"/>
</dbReference>
<organism evidence="4 5">
    <name type="scientific">Podospora australis</name>
    <dbReference type="NCBI Taxonomy" id="1536484"/>
    <lineage>
        <taxon>Eukaryota</taxon>
        <taxon>Fungi</taxon>
        <taxon>Dikarya</taxon>
        <taxon>Ascomycota</taxon>
        <taxon>Pezizomycotina</taxon>
        <taxon>Sordariomycetes</taxon>
        <taxon>Sordariomycetidae</taxon>
        <taxon>Sordariales</taxon>
        <taxon>Podosporaceae</taxon>
        <taxon>Podospora</taxon>
    </lineage>
</organism>
<evidence type="ECO:0000313" key="5">
    <source>
        <dbReference type="Proteomes" id="UP001302126"/>
    </source>
</evidence>
<dbReference type="GO" id="GO:0008233">
    <property type="term" value="F:peptidase activity"/>
    <property type="evidence" value="ECO:0007669"/>
    <property type="project" value="InterPro"/>
</dbReference>
<comment type="similarity">
    <text evidence="1">Belongs to the peptidase S33 family.</text>
</comment>
<protein>
    <submittedName>
        <fullName evidence="4">Alpha/Beta hydrolase protein</fullName>
    </submittedName>
</protein>
<name>A0AAN6WRK6_9PEZI</name>
<evidence type="ECO:0000256" key="1">
    <source>
        <dbReference type="ARBA" id="ARBA00010088"/>
    </source>
</evidence>
<dbReference type="Pfam" id="PF00561">
    <property type="entry name" value="Abhydrolase_1"/>
    <property type="match status" value="1"/>
</dbReference>
<reference evidence="4" key="2">
    <citation type="submission" date="2023-05" db="EMBL/GenBank/DDBJ databases">
        <authorList>
            <consortium name="Lawrence Berkeley National Laboratory"/>
            <person name="Steindorff A."/>
            <person name="Hensen N."/>
            <person name="Bonometti L."/>
            <person name="Westerberg I."/>
            <person name="Brannstrom I.O."/>
            <person name="Guillou S."/>
            <person name="Cros-Aarteil S."/>
            <person name="Calhoun S."/>
            <person name="Haridas S."/>
            <person name="Kuo A."/>
            <person name="Mondo S."/>
            <person name="Pangilinan J."/>
            <person name="Riley R."/>
            <person name="Labutti K."/>
            <person name="Andreopoulos B."/>
            <person name="Lipzen A."/>
            <person name="Chen C."/>
            <person name="Yanf M."/>
            <person name="Daum C."/>
            <person name="Ng V."/>
            <person name="Clum A."/>
            <person name="Ohm R."/>
            <person name="Martin F."/>
            <person name="Silar P."/>
            <person name="Natvig D."/>
            <person name="Lalanne C."/>
            <person name="Gautier V."/>
            <person name="Ament-Velasquez S.L."/>
            <person name="Kruys A."/>
            <person name="Hutchinson M.I."/>
            <person name="Powell A.J."/>
            <person name="Barry K."/>
            <person name="Miller A.N."/>
            <person name="Grigoriev I.V."/>
            <person name="Debuchy R."/>
            <person name="Gladieux P."/>
            <person name="Thoren M.H."/>
            <person name="Johannesson H."/>
        </authorList>
    </citation>
    <scope>NUCLEOTIDE SEQUENCE</scope>
    <source>
        <strain evidence="4">PSN309</strain>
    </source>
</reference>
<keyword evidence="5" id="KW-1185">Reference proteome</keyword>
<dbReference type="EMBL" id="MU864430">
    <property type="protein sequence ID" value="KAK4186166.1"/>
    <property type="molecule type" value="Genomic_DNA"/>
</dbReference>
<dbReference type="InterPro" id="IPR002410">
    <property type="entry name" value="Peptidase_S33"/>
</dbReference>
<comment type="caution">
    <text evidence="4">The sequence shown here is derived from an EMBL/GenBank/DDBJ whole genome shotgun (WGS) entry which is preliminary data.</text>
</comment>
<evidence type="ECO:0000259" key="3">
    <source>
        <dbReference type="Pfam" id="PF00561"/>
    </source>
</evidence>
<dbReference type="SUPFAM" id="SSF53474">
    <property type="entry name" value="alpha/beta-Hydrolases"/>
    <property type="match status" value="1"/>
</dbReference>
<dbReference type="Gene3D" id="3.40.50.1820">
    <property type="entry name" value="alpha/beta hydrolase"/>
    <property type="match status" value="1"/>
</dbReference>
<dbReference type="InterPro" id="IPR051601">
    <property type="entry name" value="Serine_prot/Carboxylest_S33"/>
</dbReference>
<proteinExistence type="inferred from homology"/>
<accession>A0AAN6WRK6</accession>
<dbReference type="InterPro" id="IPR000073">
    <property type="entry name" value="AB_hydrolase_1"/>
</dbReference>
<gene>
    <name evidence="4" type="ORF">QBC35DRAFT_387902</name>
</gene>
<dbReference type="PRINTS" id="PR00793">
    <property type="entry name" value="PROAMNOPTASE"/>
</dbReference>
<keyword evidence="2 4" id="KW-0378">Hydrolase</keyword>
<dbReference type="PANTHER" id="PTHR43248:SF2">
    <property type="entry name" value="PROLYL AMINOPEPTIDASE"/>
    <property type="match status" value="1"/>
</dbReference>
<reference evidence="4" key="1">
    <citation type="journal article" date="2023" name="Mol. Phylogenet. Evol.">
        <title>Genome-scale phylogeny and comparative genomics of the fungal order Sordariales.</title>
        <authorList>
            <person name="Hensen N."/>
            <person name="Bonometti L."/>
            <person name="Westerberg I."/>
            <person name="Brannstrom I.O."/>
            <person name="Guillou S."/>
            <person name="Cros-Aarteil S."/>
            <person name="Calhoun S."/>
            <person name="Haridas S."/>
            <person name="Kuo A."/>
            <person name="Mondo S."/>
            <person name="Pangilinan J."/>
            <person name="Riley R."/>
            <person name="LaButti K."/>
            <person name="Andreopoulos B."/>
            <person name="Lipzen A."/>
            <person name="Chen C."/>
            <person name="Yan M."/>
            <person name="Daum C."/>
            <person name="Ng V."/>
            <person name="Clum A."/>
            <person name="Steindorff A."/>
            <person name="Ohm R.A."/>
            <person name="Martin F."/>
            <person name="Silar P."/>
            <person name="Natvig D.O."/>
            <person name="Lalanne C."/>
            <person name="Gautier V."/>
            <person name="Ament-Velasquez S.L."/>
            <person name="Kruys A."/>
            <person name="Hutchinson M.I."/>
            <person name="Powell A.J."/>
            <person name="Barry K."/>
            <person name="Miller A.N."/>
            <person name="Grigoriev I.V."/>
            <person name="Debuchy R."/>
            <person name="Gladieux P."/>
            <person name="Hiltunen Thoren M."/>
            <person name="Johannesson H."/>
        </authorList>
    </citation>
    <scope>NUCLEOTIDE SEQUENCE</scope>
    <source>
        <strain evidence="4">PSN309</strain>
    </source>
</reference>
<feature type="domain" description="AB hydrolase-1" evidence="3">
    <location>
        <begin position="74"/>
        <end position="215"/>
    </location>
</feature>
<evidence type="ECO:0000256" key="2">
    <source>
        <dbReference type="ARBA" id="ARBA00022801"/>
    </source>
</evidence>
<evidence type="ECO:0000313" key="4">
    <source>
        <dbReference type="EMBL" id="KAK4186166.1"/>
    </source>
</evidence>